<dbReference type="OrthoDB" id="5288138at2"/>
<dbReference type="PANTHER" id="PTHR22773">
    <property type="entry name" value="NADH DEHYDROGENASE"/>
    <property type="match status" value="1"/>
</dbReference>
<keyword evidence="2 5" id="KW-0812">Transmembrane</keyword>
<comment type="caution">
    <text evidence="8">The sequence shown here is derived from an EMBL/GenBank/DDBJ whole genome shotgun (WGS) entry which is preliminary data.</text>
</comment>
<feature type="transmembrane region" description="Helical" evidence="5">
    <location>
        <begin position="110"/>
        <end position="127"/>
    </location>
</feature>
<dbReference type="GO" id="GO:0050136">
    <property type="term" value="F:NADH dehydrogenase (quinone) (non-electrogenic) activity"/>
    <property type="evidence" value="ECO:0007669"/>
    <property type="project" value="UniProtKB-UniRule"/>
</dbReference>
<dbReference type="GO" id="GO:0012505">
    <property type="term" value="C:endomembrane system"/>
    <property type="evidence" value="ECO:0007669"/>
    <property type="project" value="UniProtKB-SubCell"/>
</dbReference>
<evidence type="ECO:0000256" key="2">
    <source>
        <dbReference type="ARBA" id="ARBA00022692"/>
    </source>
</evidence>
<keyword evidence="5" id="KW-0874">Quinone</keyword>
<comment type="subunit">
    <text evidence="5">NDH-1 is composed of 14 different subunits. Subunits NuoA, H, J, K, L, M, N constitute the membrane sector of the complex.</text>
</comment>
<feature type="transmembrane region" description="Helical" evidence="5">
    <location>
        <begin position="164"/>
        <end position="187"/>
    </location>
</feature>
<feature type="transmembrane region" description="Helical" evidence="5">
    <location>
        <begin position="133"/>
        <end position="152"/>
    </location>
</feature>
<keyword evidence="5" id="KW-0813">Transport</keyword>
<sequence>MANVTFPFPFPEHLITLLPEMIVAVLAMALLLIDVFITKGSKITAYLAILTTMIAAVATWSLQSSEVLVAFYGMFVFDAFAVYSKMLIFAGTAFGMILSLEYMKKEVNIGEYYILMLFAMLGMMLMVSANNFIIMYLGLELMALSVYVLVAYQREVLRSNEAALKYFILGALSSCMLLYGITFLYGVTGSFNFAEMGHALQNADDSSHAAVMLGLVFMIAGLGFKVSMAPFHMWTPDAYEGAPTPVTAFMSVAPKVAGFAILMRVVADLLPAVQHEYETILTILAVLTIVVGNLAAIAQRNIKRMLAYSTVGHVGFIMMGLIAGTADGFSGILIYLSIYLVMTMGVFAIIILMNREGIQGELLDDFAGLSKVRPGYALAMGLLLFSMAGIPFLGGFWAKYAVFMAAVEAGHLYLVLFALLFSAVGAFYYLRVVKYIYFDDERVAFNFVESKPIQFTVIVAAIGVVLIGVFPSPLMDLCKQALGGLV</sequence>
<feature type="transmembrane region" description="Helical" evidence="5">
    <location>
        <begin position="207"/>
        <end position="226"/>
    </location>
</feature>
<reference evidence="8 9" key="1">
    <citation type="journal article" date="2017" name="Arch. Microbiol.">
        <title>Mariprofundus micogutta sp. nov., a novel iron-oxidizing zetaproteobacterium isolated from a deep-sea hydrothermal field at the Bayonnaise knoll of the Izu-Ogasawara arc, and a description of Mariprofundales ord. nov. and Zetaproteobacteria classis nov.</title>
        <authorList>
            <person name="Makita H."/>
            <person name="Tanaka E."/>
            <person name="Mitsunobu S."/>
            <person name="Miyazaki M."/>
            <person name="Nunoura T."/>
            <person name="Uematsu K."/>
            <person name="Takaki Y."/>
            <person name="Nishi S."/>
            <person name="Shimamura S."/>
            <person name="Takai K."/>
        </authorList>
    </citation>
    <scope>NUCLEOTIDE SEQUENCE [LARGE SCALE GENOMIC DNA]</scope>
    <source>
        <strain evidence="8 9">ET2</strain>
    </source>
</reference>
<dbReference type="AlphaFoldDB" id="A0A1L8CPL8"/>
<evidence type="ECO:0000256" key="5">
    <source>
        <dbReference type="HAMAP-Rule" id="MF_00445"/>
    </source>
</evidence>
<dbReference type="Pfam" id="PF00361">
    <property type="entry name" value="Proton_antipo_M"/>
    <property type="match status" value="1"/>
</dbReference>
<keyword evidence="8" id="KW-0560">Oxidoreductase</keyword>
<feature type="transmembrane region" description="Helical" evidence="5">
    <location>
        <begin position="279"/>
        <end position="298"/>
    </location>
</feature>
<evidence type="ECO:0000256" key="3">
    <source>
        <dbReference type="ARBA" id="ARBA00022989"/>
    </source>
</evidence>
<keyword evidence="5" id="KW-0830">Ubiquinone</keyword>
<gene>
    <name evidence="5" type="primary">nuoN</name>
    <name evidence="8" type="ORF">MMIC_P1822</name>
</gene>
<evidence type="ECO:0000256" key="1">
    <source>
        <dbReference type="ARBA" id="ARBA00004127"/>
    </source>
</evidence>
<evidence type="ECO:0000259" key="7">
    <source>
        <dbReference type="Pfam" id="PF00361"/>
    </source>
</evidence>
<comment type="similarity">
    <text evidence="5">Belongs to the complex I subunit 2 family.</text>
</comment>
<evidence type="ECO:0000313" key="8">
    <source>
        <dbReference type="EMBL" id="GAV20847.1"/>
    </source>
</evidence>
<evidence type="ECO:0000256" key="6">
    <source>
        <dbReference type="RuleBase" id="RU000320"/>
    </source>
</evidence>
<dbReference type="InterPro" id="IPR001750">
    <property type="entry name" value="ND/Mrp_TM"/>
</dbReference>
<keyword evidence="5" id="KW-0520">NAD</keyword>
<feature type="transmembrane region" description="Helical" evidence="5">
    <location>
        <begin position="246"/>
        <end position="267"/>
    </location>
</feature>
<feature type="transmembrane region" description="Helical" evidence="5">
    <location>
        <begin position="305"/>
        <end position="326"/>
    </location>
</feature>
<feature type="domain" description="NADH:quinone oxidoreductase/Mrp antiporter transmembrane" evidence="7">
    <location>
        <begin position="129"/>
        <end position="420"/>
    </location>
</feature>
<evidence type="ECO:0000313" key="9">
    <source>
        <dbReference type="Proteomes" id="UP000231632"/>
    </source>
</evidence>
<comment type="catalytic activity">
    <reaction evidence="5">
        <text>a quinone + NADH + 5 H(+)(in) = a quinol + NAD(+) + 4 H(+)(out)</text>
        <dbReference type="Rhea" id="RHEA:57888"/>
        <dbReference type="ChEBI" id="CHEBI:15378"/>
        <dbReference type="ChEBI" id="CHEBI:24646"/>
        <dbReference type="ChEBI" id="CHEBI:57540"/>
        <dbReference type="ChEBI" id="CHEBI:57945"/>
        <dbReference type="ChEBI" id="CHEBI:132124"/>
    </reaction>
</comment>
<dbReference type="PRINTS" id="PR01434">
    <property type="entry name" value="NADHDHGNASE5"/>
</dbReference>
<feature type="transmembrane region" description="Helical" evidence="5">
    <location>
        <begin position="14"/>
        <end position="33"/>
    </location>
</feature>
<dbReference type="GO" id="GO:0048038">
    <property type="term" value="F:quinone binding"/>
    <property type="evidence" value="ECO:0007669"/>
    <property type="project" value="UniProtKB-KW"/>
</dbReference>
<feature type="transmembrane region" description="Helical" evidence="5">
    <location>
        <begin position="410"/>
        <end position="431"/>
    </location>
</feature>
<accession>A0A1L8CPL8</accession>
<keyword evidence="4 5" id="KW-0472">Membrane</keyword>
<evidence type="ECO:0000256" key="4">
    <source>
        <dbReference type="ARBA" id="ARBA00023136"/>
    </source>
</evidence>
<keyword evidence="9" id="KW-1185">Reference proteome</keyword>
<dbReference type="RefSeq" id="WP_072660148.1">
    <property type="nucleotide sequence ID" value="NZ_BDFD01000016.1"/>
</dbReference>
<dbReference type="HAMAP" id="MF_00445">
    <property type="entry name" value="NDH1_NuoN_1"/>
    <property type="match status" value="1"/>
</dbReference>
<feature type="transmembrane region" description="Helical" evidence="5">
    <location>
        <begin position="332"/>
        <end position="354"/>
    </location>
</feature>
<dbReference type="InterPro" id="IPR010096">
    <property type="entry name" value="NADH-Q_OxRdtase_suN/2"/>
</dbReference>
<feature type="transmembrane region" description="Helical" evidence="5">
    <location>
        <begin position="452"/>
        <end position="470"/>
    </location>
</feature>
<dbReference type="GO" id="GO:0005886">
    <property type="term" value="C:plasma membrane"/>
    <property type="evidence" value="ECO:0007669"/>
    <property type="project" value="UniProtKB-SubCell"/>
</dbReference>
<dbReference type="GO" id="GO:0042773">
    <property type="term" value="P:ATP synthesis coupled electron transport"/>
    <property type="evidence" value="ECO:0007669"/>
    <property type="project" value="InterPro"/>
</dbReference>
<dbReference type="EMBL" id="BDFD01000016">
    <property type="protein sequence ID" value="GAV20847.1"/>
    <property type="molecule type" value="Genomic_DNA"/>
</dbReference>
<comment type="subcellular location">
    <subcellularLocation>
        <location evidence="5">Cell membrane</location>
        <topology evidence="5">Multi-pass membrane protein</topology>
    </subcellularLocation>
    <subcellularLocation>
        <location evidence="1">Endomembrane system</location>
        <topology evidence="1">Multi-pass membrane protein</topology>
    </subcellularLocation>
    <subcellularLocation>
        <location evidence="6">Membrane</location>
        <topology evidence="6">Multi-pass membrane protein</topology>
    </subcellularLocation>
</comment>
<proteinExistence type="inferred from homology"/>
<protein>
    <recommendedName>
        <fullName evidence="5">NADH-quinone oxidoreductase subunit N</fullName>
        <ecNumber evidence="5">7.1.1.-</ecNumber>
    </recommendedName>
    <alternativeName>
        <fullName evidence="5">NADH dehydrogenase I subunit N</fullName>
    </alternativeName>
    <alternativeName>
        <fullName evidence="5">NDH-1 subunit N</fullName>
    </alternativeName>
</protein>
<dbReference type="Proteomes" id="UP000231632">
    <property type="component" value="Unassembled WGS sequence"/>
</dbReference>
<feature type="transmembrane region" description="Helical" evidence="5">
    <location>
        <begin position="375"/>
        <end position="398"/>
    </location>
</feature>
<keyword evidence="5" id="KW-1003">Cell membrane</keyword>
<feature type="transmembrane region" description="Helical" evidence="5">
    <location>
        <begin position="45"/>
        <end position="63"/>
    </location>
</feature>
<dbReference type="GO" id="GO:0008137">
    <property type="term" value="F:NADH dehydrogenase (ubiquinone) activity"/>
    <property type="evidence" value="ECO:0007669"/>
    <property type="project" value="InterPro"/>
</dbReference>
<dbReference type="NCBIfam" id="TIGR01770">
    <property type="entry name" value="NDH_I_N"/>
    <property type="match status" value="1"/>
</dbReference>
<organism evidence="8 9">
    <name type="scientific">Mariprofundus micogutta</name>
    <dbReference type="NCBI Taxonomy" id="1921010"/>
    <lineage>
        <taxon>Bacteria</taxon>
        <taxon>Pseudomonadati</taxon>
        <taxon>Pseudomonadota</taxon>
        <taxon>Candidatius Mariprofundia</taxon>
        <taxon>Mariprofundales</taxon>
        <taxon>Mariprofundaceae</taxon>
        <taxon>Mariprofundus</taxon>
    </lineage>
</organism>
<feature type="transmembrane region" description="Helical" evidence="5">
    <location>
        <begin position="69"/>
        <end position="98"/>
    </location>
</feature>
<dbReference type="EC" id="7.1.1.-" evidence="5"/>
<name>A0A1L8CPL8_9PROT</name>
<comment type="function">
    <text evidence="5">NDH-1 shuttles electrons from NADH, via FMN and iron-sulfur (Fe-S) centers, to quinones in the respiratory chain. The immediate electron acceptor for the enzyme in this species is believed to be ubiquinone. Couples the redox reaction to proton translocation (for every two electrons transferred, four hydrogen ions are translocated across the cytoplasmic membrane), and thus conserves the redox energy in a proton gradient.</text>
</comment>
<keyword evidence="3 5" id="KW-1133">Transmembrane helix</keyword>
<keyword evidence="5" id="KW-1278">Translocase</keyword>
<dbReference type="STRING" id="1921010.MMIC_P1822"/>